<dbReference type="RefSeq" id="WP_121908701.1">
    <property type="nucleotide sequence ID" value="NZ_REFC01000015.1"/>
</dbReference>
<dbReference type="PROSITE" id="PS00154">
    <property type="entry name" value="ATPASE_E1_E2"/>
    <property type="match status" value="1"/>
</dbReference>
<evidence type="ECO:0000256" key="1">
    <source>
        <dbReference type="ARBA" id="ARBA00004370"/>
    </source>
</evidence>
<dbReference type="InterPro" id="IPR018303">
    <property type="entry name" value="ATPase_P-typ_P_site"/>
</dbReference>
<dbReference type="OrthoDB" id="1521937at2"/>
<dbReference type="InterPro" id="IPR023214">
    <property type="entry name" value="HAD_sf"/>
</dbReference>
<keyword evidence="5" id="KW-1278">Translocase</keyword>
<evidence type="ECO:0000259" key="11">
    <source>
        <dbReference type="Pfam" id="PF00122"/>
    </source>
</evidence>
<dbReference type="AlphaFoldDB" id="A0A3L9YE09"/>
<feature type="transmembrane region" description="Helical" evidence="10">
    <location>
        <begin position="297"/>
        <end position="318"/>
    </location>
</feature>
<comment type="similarity">
    <text evidence="2 10">Belongs to the cation transport ATPase (P-type) (TC 3.A.3) family. Type IB subfamily.</text>
</comment>
<comment type="caution">
    <text evidence="12">The sequence shown here is derived from an EMBL/GenBank/DDBJ whole genome shotgun (WGS) entry which is preliminary data.</text>
</comment>
<keyword evidence="6 10" id="KW-1133">Transmembrane helix</keyword>
<feature type="transmembrane region" description="Helical" evidence="10">
    <location>
        <begin position="265"/>
        <end position="285"/>
    </location>
</feature>
<dbReference type="EMBL" id="REFC01000015">
    <property type="protein sequence ID" value="RMA57289.1"/>
    <property type="molecule type" value="Genomic_DNA"/>
</dbReference>
<evidence type="ECO:0000256" key="9">
    <source>
        <dbReference type="ARBA" id="ARBA00047308"/>
    </source>
</evidence>
<keyword evidence="10" id="KW-0547">Nucleotide-binding</keyword>
<feature type="transmembrane region" description="Helical" evidence="10">
    <location>
        <begin position="65"/>
        <end position="80"/>
    </location>
</feature>
<dbReference type="InterPro" id="IPR008250">
    <property type="entry name" value="ATPase_P-typ_transduc_dom_A_sf"/>
</dbReference>
<dbReference type="PRINTS" id="PR00941">
    <property type="entry name" value="CDATPASE"/>
</dbReference>
<gene>
    <name evidence="12" type="ORF">BXY75_3177</name>
</gene>
<dbReference type="Gene3D" id="3.40.50.1000">
    <property type="entry name" value="HAD superfamily/HAD-like"/>
    <property type="match status" value="1"/>
</dbReference>
<dbReference type="NCBIfam" id="TIGR01494">
    <property type="entry name" value="ATPase_P-type"/>
    <property type="match status" value="1"/>
</dbReference>
<dbReference type="GO" id="GO:0005886">
    <property type="term" value="C:plasma membrane"/>
    <property type="evidence" value="ECO:0007669"/>
    <property type="project" value="UniProtKB-SubCell"/>
</dbReference>
<proteinExistence type="inferred from homology"/>
<keyword evidence="4 10" id="KW-0479">Metal-binding</keyword>
<evidence type="ECO:0000313" key="12">
    <source>
        <dbReference type="EMBL" id="RMA57289.1"/>
    </source>
</evidence>
<dbReference type="NCBIfam" id="TIGR01525">
    <property type="entry name" value="ATPase-IB_hvy"/>
    <property type="match status" value="1"/>
</dbReference>
<evidence type="ECO:0000256" key="7">
    <source>
        <dbReference type="ARBA" id="ARBA00023136"/>
    </source>
</evidence>
<dbReference type="GO" id="GO:0016463">
    <property type="term" value="F:P-type zinc transporter activity"/>
    <property type="evidence" value="ECO:0007669"/>
    <property type="project" value="UniProtKB-EC"/>
</dbReference>
<feature type="transmembrane region" description="Helical" evidence="10">
    <location>
        <begin position="33"/>
        <end position="53"/>
    </location>
</feature>
<feature type="transmembrane region" description="Helical" evidence="10">
    <location>
        <begin position="116"/>
        <end position="133"/>
    </location>
</feature>
<dbReference type="PANTHER" id="PTHR48085">
    <property type="entry name" value="CADMIUM/ZINC-TRANSPORTING ATPASE HMA2-RELATED"/>
    <property type="match status" value="1"/>
</dbReference>
<dbReference type="Pfam" id="PF00702">
    <property type="entry name" value="Hydrolase"/>
    <property type="match status" value="1"/>
</dbReference>
<accession>A0A3L9YE09</accession>
<reference evidence="12 13" key="1">
    <citation type="submission" date="2018-10" db="EMBL/GenBank/DDBJ databases">
        <title>Genomic Encyclopedia of Archaeal and Bacterial Type Strains, Phase II (KMG-II): from individual species to whole genera.</title>
        <authorList>
            <person name="Goeker M."/>
        </authorList>
    </citation>
    <scope>NUCLEOTIDE SEQUENCE [LARGE SCALE GENOMIC DNA]</scope>
    <source>
        <strain evidence="12 13">DSM 23424</strain>
    </source>
</reference>
<keyword evidence="13" id="KW-1185">Reference proteome</keyword>
<evidence type="ECO:0000256" key="5">
    <source>
        <dbReference type="ARBA" id="ARBA00022967"/>
    </source>
</evidence>
<organism evidence="12 13">
    <name type="scientific">Ulvibacter antarcticus</name>
    <dbReference type="NCBI Taxonomy" id="442714"/>
    <lineage>
        <taxon>Bacteria</taxon>
        <taxon>Pseudomonadati</taxon>
        <taxon>Bacteroidota</taxon>
        <taxon>Flavobacteriia</taxon>
        <taxon>Flavobacteriales</taxon>
        <taxon>Flavobacteriaceae</taxon>
        <taxon>Ulvibacter</taxon>
    </lineage>
</organism>
<dbReference type="GO" id="GO:0046872">
    <property type="term" value="F:metal ion binding"/>
    <property type="evidence" value="ECO:0007669"/>
    <property type="project" value="UniProtKB-KW"/>
</dbReference>
<dbReference type="PRINTS" id="PR00119">
    <property type="entry name" value="CATATPASE"/>
</dbReference>
<evidence type="ECO:0000256" key="10">
    <source>
        <dbReference type="RuleBase" id="RU362081"/>
    </source>
</evidence>
<protein>
    <recommendedName>
        <fullName evidence="8">P-type Zn(2+) transporter</fullName>
        <ecNumber evidence="8">7.2.2.12</ecNumber>
    </recommendedName>
</protein>
<evidence type="ECO:0000256" key="4">
    <source>
        <dbReference type="ARBA" id="ARBA00022723"/>
    </source>
</evidence>
<dbReference type="InterPro" id="IPR044492">
    <property type="entry name" value="P_typ_ATPase_HD_dom"/>
</dbReference>
<dbReference type="InterPro" id="IPR027256">
    <property type="entry name" value="P-typ_ATPase_IB"/>
</dbReference>
<dbReference type="PANTHER" id="PTHR48085:SF5">
    <property type="entry name" value="CADMIUM_ZINC-TRANSPORTING ATPASE HMA4-RELATED"/>
    <property type="match status" value="1"/>
</dbReference>
<dbReference type="InterPro" id="IPR051014">
    <property type="entry name" value="Cation_Transport_ATPase_IB"/>
</dbReference>
<dbReference type="Proteomes" id="UP000271339">
    <property type="component" value="Unassembled WGS sequence"/>
</dbReference>
<dbReference type="GO" id="GO:0016887">
    <property type="term" value="F:ATP hydrolysis activity"/>
    <property type="evidence" value="ECO:0007669"/>
    <property type="project" value="InterPro"/>
</dbReference>
<name>A0A3L9YE09_9FLAO</name>
<dbReference type="GO" id="GO:0015086">
    <property type="term" value="F:cadmium ion transmembrane transporter activity"/>
    <property type="evidence" value="ECO:0007669"/>
    <property type="project" value="TreeGrafter"/>
</dbReference>
<feature type="transmembrane region" description="Helical" evidence="10">
    <location>
        <begin position="92"/>
        <end position="110"/>
    </location>
</feature>
<comment type="catalytic activity">
    <reaction evidence="9">
        <text>Zn(2+)(in) + ATP + H2O = Zn(2+)(out) + ADP + phosphate + H(+)</text>
        <dbReference type="Rhea" id="RHEA:20621"/>
        <dbReference type="ChEBI" id="CHEBI:15377"/>
        <dbReference type="ChEBI" id="CHEBI:15378"/>
        <dbReference type="ChEBI" id="CHEBI:29105"/>
        <dbReference type="ChEBI" id="CHEBI:30616"/>
        <dbReference type="ChEBI" id="CHEBI:43474"/>
        <dbReference type="ChEBI" id="CHEBI:456216"/>
        <dbReference type="EC" id="7.2.2.12"/>
    </reaction>
</comment>
<dbReference type="Gene3D" id="3.40.1110.10">
    <property type="entry name" value="Calcium-transporting ATPase, cytoplasmic domain N"/>
    <property type="match status" value="1"/>
</dbReference>
<dbReference type="Pfam" id="PF00122">
    <property type="entry name" value="E1-E2_ATPase"/>
    <property type="match status" value="1"/>
</dbReference>
<sequence length="648" mass="70556">MKKKNIKLSELGNSNTEHADSHSHETHSSSFKAYLAPVFSFIFLLIGIALDYFNWVDAFEDPLRLIWYLIAYIPVGFPVLKEGWKSIKRGDFFTEFLLMSIATIGAFAIGEYPEGVAVMLFYAVGELFQNAAVKKAKGNITALLDVRPKEALVFKDGDFVEMDPEKVEVGERIQVRVGEKIPLDGLLTSEKASVNTAAITGESTPQILQKGEKLYAGSINLEGVIEVETTKIFKDSSISRILDMVQNATSRKSKTELFIRKFARIYTPIVVFLAIGITILPWLFVEEYVFSEWLYRALIFLVISCPCALVISIPLGYFGGLGAASRNGILFKGASFLEGITKVNTVVMDKTGTVTKGVFEISAIEPIGFSEVEFMKYLMALEEQSTHPIAKAIMRYKSSEASFEAKNVTEIAGKGLKGLVNGKTVLAGNKALMNESGINVPTEVDALIESVVLLSIDNKFAGYVTIADELKEDAHETILQLRKAGISKIVMLSGDKDSITQQVASKLGIDWAKGGLLPEDKLNELETLKKLPNTIVAFIGDGINDAPVIAASDVGIAMGGLGSDVAIETADVIIQNDQPSKVATAIKIGHSTRRIVWQNIGLAFGVKVIVLILGAGGLATMWEAVFADVGVALLAILNAVRLQKMKWR</sequence>
<feature type="transmembrane region" description="Helical" evidence="10">
    <location>
        <begin position="595"/>
        <end position="615"/>
    </location>
</feature>
<keyword evidence="10" id="KW-0067">ATP-binding</keyword>
<comment type="subcellular location">
    <subcellularLocation>
        <location evidence="10">Cell membrane</location>
    </subcellularLocation>
    <subcellularLocation>
        <location evidence="1">Membrane</location>
    </subcellularLocation>
</comment>
<dbReference type="InterPro" id="IPR036412">
    <property type="entry name" value="HAD-like_sf"/>
</dbReference>
<evidence type="ECO:0000256" key="2">
    <source>
        <dbReference type="ARBA" id="ARBA00006024"/>
    </source>
</evidence>
<dbReference type="InterPro" id="IPR001757">
    <property type="entry name" value="P_typ_ATPase"/>
</dbReference>
<dbReference type="EC" id="7.2.2.12" evidence="8"/>
<dbReference type="NCBIfam" id="TIGR01512">
    <property type="entry name" value="ATPase-IB2_Cd"/>
    <property type="match status" value="1"/>
</dbReference>
<feature type="transmembrane region" description="Helical" evidence="10">
    <location>
        <begin position="621"/>
        <end position="640"/>
    </location>
</feature>
<evidence type="ECO:0000256" key="8">
    <source>
        <dbReference type="ARBA" id="ARBA00039097"/>
    </source>
</evidence>
<dbReference type="SUPFAM" id="SSF81665">
    <property type="entry name" value="Calcium ATPase, transmembrane domain M"/>
    <property type="match status" value="1"/>
</dbReference>
<dbReference type="InterPro" id="IPR059000">
    <property type="entry name" value="ATPase_P-type_domA"/>
</dbReference>
<dbReference type="InterPro" id="IPR023299">
    <property type="entry name" value="ATPase_P-typ_cyto_dom_N"/>
</dbReference>
<dbReference type="SFLD" id="SFLDF00027">
    <property type="entry name" value="p-type_atpase"/>
    <property type="match status" value="1"/>
</dbReference>
<evidence type="ECO:0000256" key="3">
    <source>
        <dbReference type="ARBA" id="ARBA00022692"/>
    </source>
</evidence>
<dbReference type="Gene3D" id="2.70.150.10">
    <property type="entry name" value="Calcium-transporting ATPase, cytoplasmic transduction domain A"/>
    <property type="match status" value="1"/>
</dbReference>
<keyword evidence="7 10" id="KW-0472">Membrane</keyword>
<dbReference type="SFLD" id="SFLDS00003">
    <property type="entry name" value="Haloacid_Dehalogenase"/>
    <property type="match status" value="1"/>
</dbReference>
<dbReference type="GO" id="GO:0005524">
    <property type="term" value="F:ATP binding"/>
    <property type="evidence" value="ECO:0007669"/>
    <property type="project" value="UniProtKB-UniRule"/>
</dbReference>
<evidence type="ECO:0000256" key="6">
    <source>
        <dbReference type="ARBA" id="ARBA00022989"/>
    </source>
</evidence>
<dbReference type="InterPro" id="IPR023298">
    <property type="entry name" value="ATPase_P-typ_TM_dom_sf"/>
</dbReference>
<dbReference type="SUPFAM" id="SSF56784">
    <property type="entry name" value="HAD-like"/>
    <property type="match status" value="1"/>
</dbReference>
<keyword evidence="10" id="KW-1003">Cell membrane</keyword>
<evidence type="ECO:0000313" key="13">
    <source>
        <dbReference type="Proteomes" id="UP000271339"/>
    </source>
</evidence>
<keyword evidence="3 10" id="KW-0812">Transmembrane</keyword>
<feature type="domain" description="P-type ATPase A" evidence="11">
    <location>
        <begin position="147"/>
        <end position="246"/>
    </location>
</feature>
<dbReference type="SFLD" id="SFLDG00002">
    <property type="entry name" value="C1.7:_P-type_atpase_like"/>
    <property type="match status" value="1"/>
</dbReference>
<dbReference type="SUPFAM" id="SSF81653">
    <property type="entry name" value="Calcium ATPase, transduction domain A"/>
    <property type="match status" value="1"/>
</dbReference>